<organism evidence="2 4">
    <name type="scientific">Chryseobacterium muglaense</name>
    <dbReference type="NCBI Taxonomy" id="2893752"/>
    <lineage>
        <taxon>Bacteria</taxon>
        <taxon>Pseudomonadati</taxon>
        <taxon>Bacteroidota</taxon>
        <taxon>Flavobacteriia</taxon>
        <taxon>Flavobacteriales</taxon>
        <taxon>Weeksellaceae</taxon>
        <taxon>Chryseobacterium group</taxon>
        <taxon>Chryseobacterium</taxon>
    </lineage>
</organism>
<gene>
    <name evidence="1" type="ORF">IEW27_16665</name>
    <name evidence="2" type="ORF">LNP80_21610</name>
</gene>
<name>A0A9Q3UW39_9FLAO</name>
<dbReference type="PROSITE" id="PS51257">
    <property type="entry name" value="PROKAR_LIPOPROTEIN"/>
    <property type="match status" value="1"/>
</dbReference>
<evidence type="ECO:0000313" key="2">
    <source>
        <dbReference type="EMBL" id="MCC9036808.1"/>
    </source>
</evidence>
<dbReference type="EMBL" id="JACXXP010000027">
    <property type="protein sequence ID" value="MBD3906219.1"/>
    <property type="molecule type" value="Genomic_DNA"/>
</dbReference>
<evidence type="ECO:0000313" key="3">
    <source>
        <dbReference type="Proteomes" id="UP000603715"/>
    </source>
</evidence>
<dbReference type="Proteomes" id="UP000603715">
    <property type="component" value="Unassembled WGS sequence"/>
</dbReference>
<evidence type="ECO:0000313" key="4">
    <source>
        <dbReference type="Proteomes" id="UP001107960"/>
    </source>
</evidence>
<dbReference type="AlphaFoldDB" id="A0A9Q3UW39"/>
<proteinExistence type="predicted"/>
<protein>
    <submittedName>
        <fullName evidence="2">Uncharacterized protein</fullName>
    </submittedName>
</protein>
<dbReference type="EMBL" id="JAJJML010000001">
    <property type="protein sequence ID" value="MCC9036808.1"/>
    <property type="molecule type" value="Genomic_DNA"/>
</dbReference>
<evidence type="ECO:0000313" key="1">
    <source>
        <dbReference type="EMBL" id="MBD3906219.1"/>
    </source>
</evidence>
<reference evidence="1" key="3">
    <citation type="submission" date="2024-05" db="EMBL/GenBank/DDBJ databases">
        <title>Description of novel Chryseobacterium sp. strain C-2.</title>
        <authorList>
            <person name="Saticioglu I.B."/>
        </authorList>
    </citation>
    <scope>NUCLEOTIDE SEQUENCE</scope>
    <source>
        <strain evidence="1">C-2</strain>
    </source>
</reference>
<comment type="caution">
    <text evidence="2">The sequence shown here is derived from an EMBL/GenBank/DDBJ whole genome shotgun (WGS) entry which is preliminary data.</text>
</comment>
<keyword evidence="3" id="KW-1185">Reference proteome</keyword>
<reference evidence="3" key="2">
    <citation type="submission" date="2023-07" db="EMBL/GenBank/DDBJ databases">
        <title>Description of novel Chryseobacterium sp. strain C-2.</title>
        <authorList>
            <person name="Saticioglu I.B."/>
        </authorList>
    </citation>
    <scope>NUCLEOTIDE SEQUENCE [LARGE SCALE GENOMIC DNA]</scope>
    <source>
        <strain evidence="3">C-2</strain>
    </source>
</reference>
<accession>A0A9Q3UW39</accession>
<dbReference type="RefSeq" id="WP_191180680.1">
    <property type="nucleotide sequence ID" value="NZ_JACXXP010000027.1"/>
</dbReference>
<reference evidence="2" key="1">
    <citation type="submission" date="2021-11" db="EMBL/GenBank/DDBJ databases">
        <title>Description of novel Chryseobacterium species.</title>
        <authorList>
            <person name="Saticioglu I.B."/>
            <person name="Ay H."/>
            <person name="Altun S."/>
            <person name="Duman M."/>
        </authorList>
    </citation>
    <scope>NUCLEOTIDE SEQUENCE</scope>
    <source>
        <strain evidence="2">C-39</strain>
    </source>
</reference>
<sequence>MKYLFLLILPILFSCKQNETKNKTIGNEITTENSISKRKDTIILITQSVSLYFGNYDKVQNLWKNPKLIRNKKDTLDIQNWDNTWGSELSIKSSYDKKFMILDAIIKDEVEDGDKTQAYENYTCQLIDISNSSVIDSFQENCDGEWNKDNEWVSNNEIIFIGNNDSKNSLYVSKDCENSRFSLKISDKTFQILDKGKTISKGKIEINKSETPNIIILDNIEGRYYGDSIVIQNYGNSMNEYNHFTQCDQKYLTFLKKK</sequence>
<dbReference type="Proteomes" id="UP001107960">
    <property type="component" value="Unassembled WGS sequence"/>
</dbReference>